<gene>
    <name evidence="1" type="ORF">HPELS_07525</name>
</gene>
<dbReference type="EMBL" id="CP002953">
    <property type="protein sequence ID" value="AFF21016.1"/>
    <property type="molecule type" value="Genomic_DNA"/>
</dbReference>
<dbReference type="AlphaFoldDB" id="A0ABC7ZHR0"/>
<dbReference type="KEGG" id="hpe:HPELS_07525"/>
<protein>
    <submittedName>
        <fullName evidence="1">Uncharacterized protein</fullName>
    </submittedName>
</protein>
<organism evidence="1 2">
    <name type="scientific">Helicobacter pylori ELS37</name>
    <dbReference type="NCBI Taxonomy" id="1055527"/>
    <lineage>
        <taxon>Bacteria</taxon>
        <taxon>Pseudomonadati</taxon>
        <taxon>Campylobacterota</taxon>
        <taxon>Epsilonproteobacteria</taxon>
        <taxon>Campylobacterales</taxon>
        <taxon>Helicobacteraceae</taxon>
        <taxon>Helicobacter</taxon>
    </lineage>
</organism>
<reference evidence="1 2" key="1">
    <citation type="submission" date="2011-07" db="EMBL/GenBank/DDBJ databases">
        <authorList>
            <person name="Bertoli M.T."/>
            <person name="Kersulyte D."/>
            <person name="Pascasio M.A."/>
            <person name="Berg D.E."/>
        </authorList>
    </citation>
    <scope>NUCLEOTIDE SEQUENCE [LARGE SCALE GENOMIC DNA]</scope>
    <source>
        <strain evidence="1 2">ELS37</strain>
    </source>
</reference>
<dbReference type="Proteomes" id="UP000007885">
    <property type="component" value="Chromosome"/>
</dbReference>
<name>A0ABC7ZHR0_HELPX</name>
<proteinExistence type="predicted"/>
<accession>A0ABC7ZHR0</accession>
<evidence type="ECO:0000313" key="2">
    <source>
        <dbReference type="Proteomes" id="UP000007885"/>
    </source>
</evidence>
<sequence length="83" mass="9850">MTLNLKNTQSVFCDQNNKKLSKSKRQSLKKRSLWGLEGFSWRVVGGGLFQNTPYPLKRMSFTPIFKNFLIPLSFRMFFDFRSY</sequence>
<evidence type="ECO:0000313" key="1">
    <source>
        <dbReference type="EMBL" id="AFF21016.1"/>
    </source>
</evidence>